<proteinExistence type="predicted"/>
<dbReference type="Pfam" id="PF02698">
    <property type="entry name" value="DUF218"/>
    <property type="match status" value="1"/>
</dbReference>
<reference evidence="2 3" key="1">
    <citation type="submission" date="2018-05" db="EMBL/GenBank/DDBJ databases">
        <title>Genomic Encyclopedia of Type Strains, Phase IV (KMG-IV): sequencing the most valuable type-strain genomes for metagenomic binning, comparative biology and taxonomic classification.</title>
        <authorList>
            <person name="Goeker M."/>
        </authorList>
    </citation>
    <scope>NUCLEOTIDE SEQUENCE [LARGE SCALE GENOMIC DNA]</scope>
    <source>
        <strain evidence="2 3">DSM 23606</strain>
    </source>
</reference>
<dbReference type="InterPro" id="IPR003848">
    <property type="entry name" value="DUF218"/>
</dbReference>
<accession>A0A317MVG0</accession>
<protein>
    <submittedName>
        <fullName evidence="2">Uncharacterized SAM-binding protein YcdF (DUF218 family)</fullName>
    </submittedName>
</protein>
<dbReference type="Gene3D" id="3.40.50.620">
    <property type="entry name" value="HUPs"/>
    <property type="match status" value="1"/>
</dbReference>
<dbReference type="InterPro" id="IPR014729">
    <property type="entry name" value="Rossmann-like_a/b/a_fold"/>
</dbReference>
<evidence type="ECO:0000313" key="3">
    <source>
        <dbReference type="Proteomes" id="UP000246569"/>
    </source>
</evidence>
<dbReference type="RefSeq" id="WP_170123700.1">
    <property type="nucleotide sequence ID" value="NZ_QGTJ01000017.1"/>
</dbReference>
<feature type="domain" description="DUF218" evidence="1">
    <location>
        <begin position="42"/>
        <end position="186"/>
    </location>
</feature>
<dbReference type="AlphaFoldDB" id="A0A317MVG0"/>
<dbReference type="InterPro" id="IPR051599">
    <property type="entry name" value="Cell_Envelope_Assoc"/>
</dbReference>
<dbReference type="GO" id="GO:0005886">
    <property type="term" value="C:plasma membrane"/>
    <property type="evidence" value="ECO:0007669"/>
    <property type="project" value="TreeGrafter"/>
</dbReference>
<keyword evidence="3" id="KW-1185">Reference proteome</keyword>
<sequence length="209" mass="23902">MKGRRRWLRLLCLLCLLPLLLVLWLMTRIVVFADNHDDDPADAALVLGAAAWYTRPSPVFEERIRHAITLYRAGRVRMIVFTGGRGRGDTRSEASVAKNYALRQGVPDAAILTESESHSTWGNLSKAKILLDRYALRRVLVVSDPLHMRRAITMARDLGIDAWPAPTPTSRFQSLGAQFELLLRETYNYARYKFGRHFIDFDEIEDGWS</sequence>
<dbReference type="Proteomes" id="UP000246569">
    <property type="component" value="Unassembled WGS sequence"/>
</dbReference>
<name>A0A317MVG0_9GAMM</name>
<evidence type="ECO:0000313" key="2">
    <source>
        <dbReference type="EMBL" id="PWV58458.1"/>
    </source>
</evidence>
<dbReference type="PANTHER" id="PTHR30336">
    <property type="entry name" value="INNER MEMBRANE PROTEIN, PROBABLE PERMEASE"/>
    <property type="match status" value="1"/>
</dbReference>
<organism evidence="2 3">
    <name type="scientific">Plasticicumulans acidivorans</name>
    <dbReference type="NCBI Taxonomy" id="886464"/>
    <lineage>
        <taxon>Bacteria</taxon>
        <taxon>Pseudomonadati</taxon>
        <taxon>Pseudomonadota</taxon>
        <taxon>Gammaproteobacteria</taxon>
        <taxon>Candidatus Competibacteraceae</taxon>
        <taxon>Plasticicumulans</taxon>
    </lineage>
</organism>
<dbReference type="PANTHER" id="PTHR30336:SF20">
    <property type="entry name" value="DUF218 DOMAIN-CONTAINING PROTEIN"/>
    <property type="match status" value="1"/>
</dbReference>
<comment type="caution">
    <text evidence="2">The sequence shown here is derived from an EMBL/GenBank/DDBJ whole genome shotgun (WGS) entry which is preliminary data.</text>
</comment>
<evidence type="ECO:0000259" key="1">
    <source>
        <dbReference type="Pfam" id="PF02698"/>
    </source>
</evidence>
<gene>
    <name evidence="2" type="ORF">C7443_11718</name>
</gene>
<dbReference type="CDD" id="cd06259">
    <property type="entry name" value="YdcF-like"/>
    <property type="match status" value="1"/>
</dbReference>
<dbReference type="EMBL" id="QGTJ01000017">
    <property type="protein sequence ID" value="PWV58458.1"/>
    <property type="molecule type" value="Genomic_DNA"/>
</dbReference>